<comment type="caution">
    <text evidence="1">The sequence shown here is derived from an EMBL/GenBank/DDBJ whole genome shotgun (WGS) entry which is preliminary data.</text>
</comment>
<dbReference type="EMBL" id="NGKW01000014">
    <property type="protein sequence ID" value="OTN86673.1"/>
    <property type="molecule type" value="Genomic_DNA"/>
</dbReference>
<organism evidence="1 2">
    <name type="scientific">Enterococcus faecium</name>
    <name type="common">Streptococcus faecium</name>
    <dbReference type="NCBI Taxonomy" id="1352"/>
    <lineage>
        <taxon>Bacteria</taxon>
        <taxon>Bacillati</taxon>
        <taxon>Bacillota</taxon>
        <taxon>Bacilli</taxon>
        <taxon>Lactobacillales</taxon>
        <taxon>Enterococcaceae</taxon>
        <taxon>Enterococcus</taxon>
    </lineage>
</organism>
<dbReference type="Proteomes" id="UP000194885">
    <property type="component" value="Unassembled WGS sequence"/>
</dbReference>
<name>A0A242B039_ENTFC</name>
<sequence>MLKKTMLVLGSISLGVLGFSPMLLSVIGKNNSKGELKLNPNYYNSPNEPMFISEKQNDGQDK</sequence>
<reference evidence="1 2" key="1">
    <citation type="submission" date="2017-05" db="EMBL/GenBank/DDBJ databases">
        <title>The Genome Sequence of Enterococcus faecium 7H8_DIV0219.</title>
        <authorList>
            <consortium name="The Broad Institute Genomics Platform"/>
            <consortium name="The Broad Institute Genomic Center for Infectious Diseases"/>
            <person name="Earl A."/>
            <person name="Manson A."/>
            <person name="Schwartman J."/>
            <person name="Gilmore M."/>
            <person name="Abouelleil A."/>
            <person name="Cao P."/>
            <person name="Chapman S."/>
            <person name="Cusick C."/>
            <person name="Shea T."/>
            <person name="Young S."/>
            <person name="Neafsey D."/>
            <person name="Nusbaum C."/>
            <person name="Birren B."/>
        </authorList>
    </citation>
    <scope>NUCLEOTIDE SEQUENCE [LARGE SCALE GENOMIC DNA]</scope>
    <source>
        <strain evidence="1 2">7H8_DIV0219</strain>
    </source>
</reference>
<proteinExistence type="predicted"/>
<evidence type="ECO:0000313" key="2">
    <source>
        <dbReference type="Proteomes" id="UP000194885"/>
    </source>
</evidence>
<dbReference type="AlphaFoldDB" id="A0A242B039"/>
<dbReference type="RefSeq" id="WP_002296843.1">
    <property type="nucleotide sequence ID" value="NZ_CABGUC010000021.1"/>
</dbReference>
<protein>
    <submittedName>
        <fullName evidence="1">Uncharacterized protein</fullName>
    </submittedName>
</protein>
<evidence type="ECO:0000313" key="1">
    <source>
        <dbReference type="EMBL" id="OTN86673.1"/>
    </source>
</evidence>
<accession>A0A242B039</accession>
<gene>
    <name evidence="1" type="ORF">A5810_002985</name>
</gene>